<dbReference type="SUPFAM" id="SSF54211">
    <property type="entry name" value="Ribosomal protein S5 domain 2-like"/>
    <property type="match status" value="1"/>
</dbReference>
<dbReference type="Gene3D" id="3.30.565.10">
    <property type="entry name" value="Histidine kinase-like ATPase, C-terminal domain"/>
    <property type="match status" value="1"/>
</dbReference>
<evidence type="ECO:0000256" key="2">
    <source>
        <dbReference type="ARBA" id="ARBA00001946"/>
    </source>
</evidence>
<organism evidence="13 14">
    <name type="scientific">Megamonas hypermegale</name>
    <dbReference type="NCBI Taxonomy" id="158847"/>
    <lineage>
        <taxon>Bacteria</taxon>
        <taxon>Bacillati</taxon>
        <taxon>Bacillota</taxon>
        <taxon>Negativicutes</taxon>
        <taxon>Selenomonadales</taxon>
        <taxon>Selenomonadaceae</taxon>
        <taxon>Megamonas</taxon>
    </lineage>
</organism>
<dbReference type="InterPro" id="IPR006171">
    <property type="entry name" value="TOPRIM_dom"/>
</dbReference>
<dbReference type="InterPro" id="IPR001241">
    <property type="entry name" value="Topo_IIA"/>
</dbReference>
<dbReference type="InterPro" id="IPR020568">
    <property type="entry name" value="Ribosomal_Su5_D2-typ_SF"/>
</dbReference>
<dbReference type="SMART" id="SM00433">
    <property type="entry name" value="TOP2c"/>
    <property type="match status" value="1"/>
</dbReference>
<dbReference type="InterPro" id="IPR013760">
    <property type="entry name" value="Topo_IIA-like_dom_sf"/>
</dbReference>
<comment type="catalytic activity">
    <reaction evidence="1">
        <text>ATP-dependent breakage, passage and rejoining of double-stranded DNA.</text>
        <dbReference type="EC" id="5.6.2.2"/>
    </reaction>
</comment>
<dbReference type="InterPro" id="IPR013506">
    <property type="entry name" value="Topo_IIA_bsu_dom2"/>
</dbReference>
<evidence type="ECO:0000313" key="14">
    <source>
        <dbReference type="Proteomes" id="UP000255234"/>
    </source>
</evidence>
<dbReference type="EC" id="5.6.2.2" evidence="4"/>
<dbReference type="GO" id="GO:0003677">
    <property type="term" value="F:DNA binding"/>
    <property type="evidence" value="ECO:0007669"/>
    <property type="project" value="UniProtKB-KW"/>
</dbReference>
<dbReference type="GO" id="GO:0034335">
    <property type="term" value="F:DNA negative supercoiling activity"/>
    <property type="evidence" value="ECO:0007669"/>
    <property type="project" value="UniProtKB-ARBA"/>
</dbReference>
<dbReference type="PANTHER" id="PTHR45866">
    <property type="entry name" value="DNA GYRASE/TOPOISOMERASE SUBUNIT B"/>
    <property type="match status" value="1"/>
</dbReference>
<reference evidence="13 14" key="1">
    <citation type="submission" date="2018-06" db="EMBL/GenBank/DDBJ databases">
        <authorList>
            <consortium name="Pathogen Informatics"/>
            <person name="Doyle S."/>
        </authorList>
    </citation>
    <scope>NUCLEOTIDE SEQUENCE [LARGE SCALE GENOMIC DNA]</scope>
    <source>
        <strain evidence="13 14">NCTC10571</strain>
    </source>
</reference>
<dbReference type="PRINTS" id="PR00418">
    <property type="entry name" value="TPI2FAMILY"/>
</dbReference>
<evidence type="ECO:0000313" key="13">
    <source>
        <dbReference type="EMBL" id="STY71151.1"/>
    </source>
</evidence>
<dbReference type="PANTHER" id="PTHR45866:SF1">
    <property type="entry name" value="DNA GYRASE SUBUNIT B, MITOCHONDRIAL"/>
    <property type="match status" value="1"/>
</dbReference>
<name>A0A378NS35_9FIRM</name>
<evidence type="ECO:0000256" key="4">
    <source>
        <dbReference type="ARBA" id="ARBA00012895"/>
    </source>
</evidence>
<feature type="domain" description="Toprim" evidence="12">
    <location>
        <begin position="418"/>
        <end position="532"/>
    </location>
</feature>
<evidence type="ECO:0000256" key="1">
    <source>
        <dbReference type="ARBA" id="ARBA00000185"/>
    </source>
</evidence>
<evidence type="ECO:0000256" key="11">
    <source>
        <dbReference type="ARBA" id="ARBA00023235"/>
    </source>
</evidence>
<gene>
    <name evidence="13" type="primary">gyrB_2</name>
    <name evidence="13" type="ORF">NCTC10571_01303</name>
</gene>
<dbReference type="Proteomes" id="UP000255234">
    <property type="component" value="Unassembled WGS sequence"/>
</dbReference>
<accession>A0A378NS35</accession>
<keyword evidence="10" id="KW-0238">DNA-binding</keyword>
<dbReference type="GO" id="GO:0046872">
    <property type="term" value="F:metal ion binding"/>
    <property type="evidence" value="ECO:0007669"/>
    <property type="project" value="UniProtKB-KW"/>
</dbReference>
<dbReference type="AlphaFoldDB" id="A0A378NS35"/>
<dbReference type="EMBL" id="UGPP01000001">
    <property type="protein sequence ID" value="STY71151.1"/>
    <property type="molecule type" value="Genomic_DNA"/>
</dbReference>
<dbReference type="InterPro" id="IPR000565">
    <property type="entry name" value="Topo_IIA_B"/>
</dbReference>
<dbReference type="InterPro" id="IPR018522">
    <property type="entry name" value="TopoIIA_CS"/>
</dbReference>
<keyword evidence="5" id="KW-0479">Metal-binding</keyword>
<dbReference type="CDD" id="cd00329">
    <property type="entry name" value="TopoII_MutL_Trans"/>
    <property type="match status" value="1"/>
</dbReference>
<dbReference type="SMART" id="SM00387">
    <property type="entry name" value="HATPase_c"/>
    <property type="match status" value="1"/>
</dbReference>
<dbReference type="Pfam" id="PF00986">
    <property type="entry name" value="DNA_gyraseB_C"/>
    <property type="match status" value="1"/>
</dbReference>
<sequence>MSDQAHIGILRFPDNVRKRRGMYLSTPEHCLFEIVDNSVDEFVAGRCKNIAVHFSNNTFTVEDDGGGIPITECKDPEFKGLSEAQVAMSTLHAGGKFGEEKGYSTNTGGLNGVGASCVNAVSSNFNLTIWNGEKEFLTKFEKGIATLNTSIVGDANGKTGTSITFILDEEIWGKKESLYDLNLIDKRLKQLAFLNPGLTLFFIVEDTNGHIVKNKKYCYPNGIQAYVDDLSYAKDVLIKTVNINNNNNNDKINISFTYTDTYSCIMKSFVNNIATDDGGVHELGFKEGIYKAIVKYAIENNFIKDKQIIPEDTREGLISIINLSIKDPVFDGQNKRKLISQNIRATIREIVSDFFYDYLSKNNKTAKILMDKFLLAAKVRLATKKAKDAARGLKAITNDSSGIPGKLADCSSKNPEECELFLVEGDSAGGSAKQGRDRKTQAILPVFGKVLNTEKVTPDKVYSNIKFQDIIKALKTGIGDSFDISKLRYHKVILFSDADVDGGHIQCLHMTFFYRYMRPLIENGFLYAACPPLFKVFKKTGKKEEVHYLYTKEELDSFNTEGYTVQRYKGLGEMNPEQLWETTMNPETRKLIKITINDAEEAEKALTLCMGKDTIQRKEFILNRNLLEEEQVE</sequence>
<dbReference type="Pfam" id="PF02518">
    <property type="entry name" value="HATPase_c"/>
    <property type="match status" value="1"/>
</dbReference>
<evidence type="ECO:0000256" key="6">
    <source>
        <dbReference type="ARBA" id="ARBA00022741"/>
    </source>
</evidence>
<evidence type="ECO:0000256" key="3">
    <source>
        <dbReference type="ARBA" id="ARBA00010708"/>
    </source>
</evidence>
<dbReference type="InterPro" id="IPR013759">
    <property type="entry name" value="Topo_IIA_B_C"/>
</dbReference>
<dbReference type="PROSITE" id="PS00177">
    <property type="entry name" value="TOPOISOMERASE_II"/>
    <property type="match status" value="1"/>
</dbReference>
<dbReference type="PROSITE" id="PS50880">
    <property type="entry name" value="TOPRIM"/>
    <property type="match status" value="1"/>
</dbReference>
<evidence type="ECO:0000256" key="7">
    <source>
        <dbReference type="ARBA" id="ARBA00022840"/>
    </source>
</evidence>
<keyword evidence="11 13" id="KW-0413">Isomerase</keyword>
<comment type="similarity">
    <text evidence="3">Belongs to the type II topoisomerase GyrB family.</text>
</comment>
<evidence type="ECO:0000256" key="8">
    <source>
        <dbReference type="ARBA" id="ARBA00022842"/>
    </source>
</evidence>
<comment type="cofactor">
    <cofactor evidence="2">
        <name>Mg(2+)</name>
        <dbReference type="ChEBI" id="CHEBI:18420"/>
    </cofactor>
</comment>
<keyword evidence="8" id="KW-0460">Magnesium</keyword>
<dbReference type="RefSeq" id="WP_115151523.1">
    <property type="nucleotide sequence ID" value="NZ_UGPP01000001.1"/>
</dbReference>
<dbReference type="Pfam" id="PF01751">
    <property type="entry name" value="Toprim"/>
    <property type="match status" value="1"/>
</dbReference>
<evidence type="ECO:0000256" key="5">
    <source>
        <dbReference type="ARBA" id="ARBA00022723"/>
    </source>
</evidence>
<dbReference type="Gene3D" id="3.40.50.670">
    <property type="match status" value="1"/>
</dbReference>
<keyword evidence="7" id="KW-0067">ATP-binding</keyword>
<dbReference type="Gene3D" id="3.30.230.10">
    <property type="match status" value="1"/>
</dbReference>
<protein>
    <recommendedName>
        <fullName evidence="4">DNA topoisomerase (ATP-hydrolyzing)</fullName>
        <ecNumber evidence="4">5.6.2.2</ecNumber>
    </recommendedName>
</protein>
<dbReference type="InterPro" id="IPR003594">
    <property type="entry name" value="HATPase_dom"/>
</dbReference>
<dbReference type="InterPro" id="IPR036890">
    <property type="entry name" value="HATPase_C_sf"/>
</dbReference>
<dbReference type="GO" id="GO:0006265">
    <property type="term" value="P:DNA topological change"/>
    <property type="evidence" value="ECO:0007669"/>
    <property type="project" value="InterPro"/>
</dbReference>
<dbReference type="GO" id="GO:0005524">
    <property type="term" value="F:ATP binding"/>
    <property type="evidence" value="ECO:0007669"/>
    <property type="project" value="UniProtKB-KW"/>
</dbReference>
<evidence type="ECO:0000259" key="12">
    <source>
        <dbReference type="PROSITE" id="PS50880"/>
    </source>
</evidence>
<dbReference type="InterPro" id="IPR014721">
    <property type="entry name" value="Ribsml_uS5_D2-typ_fold_subgr"/>
</dbReference>
<dbReference type="Pfam" id="PF00204">
    <property type="entry name" value="DNA_gyraseB"/>
    <property type="match status" value="1"/>
</dbReference>
<dbReference type="SUPFAM" id="SSF55874">
    <property type="entry name" value="ATPase domain of HSP90 chaperone/DNA topoisomerase II/histidine kinase"/>
    <property type="match status" value="1"/>
</dbReference>
<dbReference type="SUPFAM" id="SSF56719">
    <property type="entry name" value="Type II DNA topoisomerase"/>
    <property type="match status" value="1"/>
</dbReference>
<proteinExistence type="inferred from homology"/>
<keyword evidence="9" id="KW-0799">Topoisomerase</keyword>
<dbReference type="InterPro" id="IPR002288">
    <property type="entry name" value="DNA_gyrase_B_C"/>
</dbReference>
<dbReference type="PRINTS" id="PR01159">
    <property type="entry name" value="DNAGYRASEB"/>
</dbReference>
<evidence type="ECO:0000256" key="9">
    <source>
        <dbReference type="ARBA" id="ARBA00023029"/>
    </source>
</evidence>
<keyword evidence="6" id="KW-0547">Nucleotide-binding</keyword>
<evidence type="ECO:0000256" key="10">
    <source>
        <dbReference type="ARBA" id="ARBA00023125"/>
    </source>
</evidence>